<feature type="region of interest" description="Disordered" evidence="6">
    <location>
        <begin position="651"/>
        <end position="681"/>
    </location>
</feature>
<reference evidence="7 8" key="2">
    <citation type="journal article" date="2024" name="G3 (Bethesda)">
        <title>The genome of the cryopelagic Antarctic bald notothen, Trematomus borchgrevinki.</title>
        <authorList>
            <person name="Rayamajhi N."/>
            <person name="Rivera-Colon A.G."/>
            <person name="Minhas B.F."/>
            <person name="Cheng C.C."/>
            <person name="Catchen J.M."/>
        </authorList>
    </citation>
    <scope>NUCLEOTIDE SEQUENCE [LARGE SCALE GENOMIC DNA]</scope>
    <source>
        <strain evidence="7">AGRC-2024</strain>
    </source>
</reference>
<feature type="compositionally biased region" description="Low complexity" evidence="6">
    <location>
        <begin position="579"/>
        <end position="590"/>
    </location>
</feature>
<name>A0ABD2FZX8_PAGBO</name>
<evidence type="ECO:0000313" key="7">
    <source>
        <dbReference type="EMBL" id="KAL3046533.1"/>
    </source>
</evidence>
<dbReference type="PANTHER" id="PTHR31893">
    <property type="entry name" value="TRANSMEMBRANE PROTEIN 151 HOMOLOG"/>
    <property type="match status" value="1"/>
</dbReference>
<evidence type="ECO:0000256" key="6">
    <source>
        <dbReference type="SAM" id="MobiDB-lite"/>
    </source>
</evidence>
<organism evidence="7 8">
    <name type="scientific">Pagothenia borchgrevinki</name>
    <name type="common">Bald rockcod</name>
    <name type="synonym">Trematomus borchgrevinki</name>
    <dbReference type="NCBI Taxonomy" id="8213"/>
    <lineage>
        <taxon>Eukaryota</taxon>
        <taxon>Metazoa</taxon>
        <taxon>Chordata</taxon>
        <taxon>Craniata</taxon>
        <taxon>Vertebrata</taxon>
        <taxon>Euteleostomi</taxon>
        <taxon>Actinopterygii</taxon>
        <taxon>Neopterygii</taxon>
        <taxon>Teleostei</taxon>
        <taxon>Neoteleostei</taxon>
        <taxon>Acanthomorphata</taxon>
        <taxon>Eupercaria</taxon>
        <taxon>Perciformes</taxon>
        <taxon>Notothenioidei</taxon>
        <taxon>Nototheniidae</taxon>
        <taxon>Pagothenia</taxon>
    </lineage>
</organism>
<feature type="compositionally biased region" description="Basic and acidic residues" evidence="6">
    <location>
        <begin position="608"/>
        <end position="618"/>
    </location>
</feature>
<feature type="compositionally biased region" description="Low complexity" evidence="6">
    <location>
        <begin position="619"/>
        <end position="628"/>
    </location>
</feature>
<feature type="region of interest" description="Disordered" evidence="6">
    <location>
        <begin position="403"/>
        <end position="423"/>
    </location>
</feature>
<evidence type="ECO:0000313" key="8">
    <source>
        <dbReference type="Proteomes" id="UP001619887"/>
    </source>
</evidence>
<reference evidence="7 8" key="1">
    <citation type="journal article" date="2022" name="G3 (Bethesda)">
        <title>Evaluating Illumina-, Nanopore-, and PacBio-based genome assembly strategies with the bald notothen, Trematomus borchgrevinki.</title>
        <authorList>
            <person name="Rayamajhi N."/>
            <person name="Cheng C.C."/>
            <person name="Catchen J.M."/>
        </authorList>
    </citation>
    <scope>NUCLEOTIDE SEQUENCE [LARGE SCALE GENOMIC DNA]</scope>
    <source>
        <strain evidence="7">AGRC-2024</strain>
    </source>
</reference>
<dbReference type="EMBL" id="JBIYXZ010002085">
    <property type="protein sequence ID" value="KAL3046533.1"/>
    <property type="molecule type" value="Genomic_DNA"/>
</dbReference>
<dbReference type="PANTHER" id="PTHR31893:SF3">
    <property type="entry name" value="TRANSMEMBRANE PROTEIN 151A"/>
    <property type="match status" value="1"/>
</dbReference>
<keyword evidence="3" id="KW-0812">Transmembrane</keyword>
<dbReference type="AlphaFoldDB" id="A0ABD2FZX8"/>
<accession>A0ABD2FZX8</accession>
<protein>
    <recommendedName>
        <fullName evidence="9">Transmembrane protein 151B</fullName>
    </recommendedName>
</protein>
<keyword evidence="4" id="KW-1133">Transmembrane helix</keyword>
<feature type="compositionally biased region" description="Gly residues" evidence="6">
    <location>
        <begin position="520"/>
        <end position="550"/>
    </location>
</feature>
<evidence type="ECO:0008006" key="9">
    <source>
        <dbReference type="Google" id="ProtNLM"/>
    </source>
</evidence>
<feature type="compositionally biased region" description="Basic and acidic residues" evidence="6">
    <location>
        <begin position="661"/>
        <end position="681"/>
    </location>
</feature>
<dbReference type="Pfam" id="PF14857">
    <property type="entry name" value="TMEM151"/>
    <property type="match status" value="1"/>
</dbReference>
<sequence length="681" mass="74521">MQTEEETATAEEPILEDGSGREQQRPVQQSFGSSLCRESHWKCLLLTLLMYGCFATLAWCALCRVPVLGSSSGPLGSDDDATSAAYYNDILHLESPCSSGYVYIPLAFLAMLYVVYLVECWHCFSKTAMLANAEFQEVYERVQRLQQATPCIWWKAISYHYVRRTRQVTRYRNGDAYTTTQVYHERVNTHASSSEFDYGRYGVKDVSKELLDLQLHPAVRLRFTKCFSFSSARAEAAYLTQRARFFGENEGLDDYMEAREGMHLKNVDFREHILAFPDPTRQPWFSRHKVFWLASAFLMSWPLRVVSEYRTAYVHYHVEKLFGEDEDGGGGGGGVGGPGGGGRGDGVEGGTENGLHPGINGTSYRAISRVNTVDMTELEWHIRCNQQMVPSYSEALLMDLEMSGGTNPTASTPISGAASSTPSTGLNPPPLALPVVFNSAYLLQSCPRCRRTTSSSSLPSRLRAPMGNTALLNTTVAGIRAAGQGGGGGIGGRLVLSRSGFSLGRLATGRPNSLFHSRSMGGGLGGSREDGAGSGGGGGGSSGGGGGFLGLGSRQDNEETRGVLEGEGDEEEEEEQQQGEEAAASSSSGGDETGSGKRRRRRRARQCRRGEGERRGREGASSVLSGRVLLSRPHHTWRGELPRWRRHVTIKNKTDFTSGQRPREMKERAEHKEKSEGNKIL</sequence>
<gene>
    <name evidence="7" type="ORF">OYC64_004510</name>
</gene>
<feature type="compositionally biased region" description="Gly residues" evidence="6">
    <location>
        <begin position="329"/>
        <end position="352"/>
    </location>
</feature>
<comment type="subcellular location">
    <subcellularLocation>
        <location evidence="1">Membrane</location>
        <topology evidence="1">Multi-pass membrane protein</topology>
    </subcellularLocation>
</comment>
<feature type="compositionally biased region" description="Polar residues" evidence="6">
    <location>
        <begin position="404"/>
        <end position="423"/>
    </location>
</feature>
<feature type="region of interest" description="Disordered" evidence="6">
    <location>
        <begin position="1"/>
        <end position="24"/>
    </location>
</feature>
<keyword evidence="8" id="KW-1185">Reference proteome</keyword>
<evidence type="ECO:0000256" key="2">
    <source>
        <dbReference type="ARBA" id="ARBA00009583"/>
    </source>
</evidence>
<evidence type="ECO:0000256" key="5">
    <source>
        <dbReference type="ARBA" id="ARBA00023136"/>
    </source>
</evidence>
<evidence type="ECO:0000256" key="4">
    <source>
        <dbReference type="ARBA" id="ARBA00022989"/>
    </source>
</evidence>
<keyword evidence="5" id="KW-0472">Membrane</keyword>
<evidence type="ECO:0000256" key="3">
    <source>
        <dbReference type="ARBA" id="ARBA00022692"/>
    </source>
</evidence>
<comment type="similarity">
    <text evidence="2">Belongs to the TMEM151 family.</text>
</comment>
<comment type="caution">
    <text evidence="7">The sequence shown here is derived from an EMBL/GenBank/DDBJ whole genome shotgun (WGS) entry which is preliminary data.</text>
</comment>
<dbReference type="GO" id="GO:0016020">
    <property type="term" value="C:membrane"/>
    <property type="evidence" value="ECO:0007669"/>
    <property type="project" value="UniProtKB-SubCell"/>
</dbReference>
<evidence type="ECO:0000256" key="1">
    <source>
        <dbReference type="ARBA" id="ARBA00004141"/>
    </source>
</evidence>
<feature type="compositionally biased region" description="Basic residues" evidence="6">
    <location>
        <begin position="596"/>
        <end position="607"/>
    </location>
</feature>
<feature type="compositionally biased region" description="Acidic residues" evidence="6">
    <location>
        <begin position="566"/>
        <end position="578"/>
    </location>
</feature>
<feature type="region of interest" description="Disordered" evidence="6">
    <location>
        <begin position="325"/>
        <end position="361"/>
    </location>
</feature>
<feature type="compositionally biased region" description="Acidic residues" evidence="6">
    <location>
        <begin position="1"/>
        <end position="15"/>
    </location>
</feature>
<feature type="region of interest" description="Disordered" evidence="6">
    <location>
        <begin position="506"/>
        <end position="628"/>
    </location>
</feature>
<feature type="compositionally biased region" description="Basic and acidic residues" evidence="6">
    <location>
        <begin position="555"/>
        <end position="564"/>
    </location>
</feature>
<dbReference type="Proteomes" id="UP001619887">
    <property type="component" value="Unassembled WGS sequence"/>
</dbReference>
<dbReference type="InterPro" id="IPR026767">
    <property type="entry name" value="Tmem151"/>
</dbReference>
<proteinExistence type="inferred from homology"/>